<feature type="transmembrane region" description="Helical" evidence="1">
    <location>
        <begin position="21"/>
        <end position="41"/>
    </location>
</feature>
<dbReference type="EMBL" id="CAMGYJ010000009">
    <property type="protein sequence ID" value="CAI0542425.1"/>
    <property type="molecule type" value="Genomic_DNA"/>
</dbReference>
<evidence type="ECO:0000313" key="2">
    <source>
        <dbReference type="EMBL" id="CAI0427476.1"/>
    </source>
</evidence>
<dbReference type="Proteomes" id="UP001154282">
    <property type="component" value="Unassembled WGS sequence"/>
</dbReference>
<protein>
    <submittedName>
        <fullName evidence="3">Uncharacterized protein</fullName>
    </submittedName>
</protein>
<evidence type="ECO:0000313" key="4">
    <source>
        <dbReference type="Proteomes" id="UP001154282"/>
    </source>
</evidence>
<name>A0AAV0QA13_9ROSI</name>
<feature type="non-terminal residue" evidence="3">
    <location>
        <position position="1"/>
    </location>
</feature>
<evidence type="ECO:0000313" key="3">
    <source>
        <dbReference type="EMBL" id="CAI0542425.1"/>
    </source>
</evidence>
<keyword evidence="1" id="KW-0472">Membrane</keyword>
<keyword evidence="1" id="KW-0812">Transmembrane</keyword>
<gene>
    <name evidence="2" type="ORF">LITE_LOCUS21227</name>
    <name evidence="3" type="ORF">LITE_LOCUS42480</name>
</gene>
<keyword evidence="1" id="KW-1133">Transmembrane helix</keyword>
<organism evidence="3 4">
    <name type="scientific">Linum tenue</name>
    <dbReference type="NCBI Taxonomy" id="586396"/>
    <lineage>
        <taxon>Eukaryota</taxon>
        <taxon>Viridiplantae</taxon>
        <taxon>Streptophyta</taxon>
        <taxon>Embryophyta</taxon>
        <taxon>Tracheophyta</taxon>
        <taxon>Spermatophyta</taxon>
        <taxon>Magnoliopsida</taxon>
        <taxon>eudicotyledons</taxon>
        <taxon>Gunneridae</taxon>
        <taxon>Pentapetalae</taxon>
        <taxon>rosids</taxon>
        <taxon>fabids</taxon>
        <taxon>Malpighiales</taxon>
        <taxon>Linaceae</taxon>
        <taxon>Linum</taxon>
    </lineage>
</organism>
<proteinExistence type="predicted"/>
<comment type="caution">
    <text evidence="3">The sequence shown here is derived from an EMBL/GenBank/DDBJ whole genome shotgun (WGS) entry which is preliminary data.</text>
</comment>
<dbReference type="EMBL" id="CAMGYJ010000006">
    <property type="protein sequence ID" value="CAI0427476.1"/>
    <property type="molecule type" value="Genomic_DNA"/>
</dbReference>
<sequence length="58" mass="7026">PLPKRYHRIPRFSIEAKDCPFLSFSFFFFVVVMIFIIQHSFHQKRSFDTQNVPICFTN</sequence>
<evidence type="ECO:0000256" key="1">
    <source>
        <dbReference type="SAM" id="Phobius"/>
    </source>
</evidence>
<keyword evidence="4" id="KW-1185">Reference proteome</keyword>
<dbReference type="AlphaFoldDB" id="A0AAV0QA13"/>
<accession>A0AAV0QA13</accession>
<reference evidence="3" key="1">
    <citation type="submission" date="2022-08" db="EMBL/GenBank/DDBJ databases">
        <authorList>
            <person name="Gutierrez-Valencia J."/>
        </authorList>
    </citation>
    <scope>NUCLEOTIDE SEQUENCE</scope>
</reference>